<reference evidence="2 3" key="1">
    <citation type="journal article" date="2019" name="Sci. Rep.">
        <title>Orb-weaving spider Araneus ventricosus genome elucidates the spidroin gene catalogue.</title>
        <authorList>
            <person name="Kono N."/>
            <person name="Nakamura H."/>
            <person name="Ohtoshi R."/>
            <person name="Moran D.A.P."/>
            <person name="Shinohara A."/>
            <person name="Yoshida Y."/>
            <person name="Fujiwara M."/>
            <person name="Mori M."/>
            <person name="Tomita M."/>
            <person name="Arakawa K."/>
        </authorList>
    </citation>
    <scope>NUCLEOTIDE SEQUENCE [LARGE SCALE GENOMIC DNA]</scope>
</reference>
<dbReference type="AlphaFoldDB" id="A0A4Y2LJP7"/>
<protein>
    <submittedName>
        <fullName evidence="2">Uncharacterized protein</fullName>
    </submittedName>
</protein>
<feature type="region of interest" description="Disordered" evidence="1">
    <location>
        <begin position="1"/>
        <end position="39"/>
    </location>
</feature>
<gene>
    <name evidence="2" type="ORF">AVEN_163253_1</name>
</gene>
<dbReference type="OrthoDB" id="6776127at2759"/>
<keyword evidence="3" id="KW-1185">Reference proteome</keyword>
<evidence type="ECO:0000256" key="1">
    <source>
        <dbReference type="SAM" id="MobiDB-lite"/>
    </source>
</evidence>
<evidence type="ECO:0000313" key="3">
    <source>
        <dbReference type="Proteomes" id="UP000499080"/>
    </source>
</evidence>
<feature type="compositionally biased region" description="Polar residues" evidence="1">
    <location>
        <begin position="76"/>
        <end position="92"/>
    </location>
</feature>
<dbReference type="Proteomes" id="UP000499080">
    <property type="component" value="Unassembled WGS sequence"/>
</dbReference>
<sequence length="92" mass="10375">MGPDDNDAFPGYSRKRMKKEKTWKKAEAKKKRNSGEEYVSRHTNAVVPALQIGGSALLIKAHNPRRIACNPPRLTTPETYKTNSYNEDTVLS</sequence>
<feature type="compositionally biased region" description="Basic residues" evidence="1">
    <location>
        <begin position="13"/>
        <end position="32"/>
    </location>
</feature>
<comment type="caution">
    <text evidence="2">The sequence shown here is derived from an EMBL/GenBank/DDBJ whole genome shotgun (WGS) entry which is preliminary data.</text>
</comment>
<name>A0A4Y2LJP7_ARAVE</name>
<organism evidence="2 3">
    <name type="scientific">Araneus ventricosus</name>
    <name type="common">Orbweaver spider</name>
    <name type="synonym">Epeira ventricosa</name>
    <dbReference type="NCBI Taxonomy" id="182803"/>
    <lineage>
        <taxon>Eukaryota</taxon>
        <taxon>Metazoa</taxon>
        <taxon>Ecdysozoa</taxon>
        <taxon>Arthropoda</taxon>
        <taxon>Chelicerata</taxon>
        <taxon>Arachnida</taxon>
        <taxon>Araneae</taxon>
        <taxon>Araneomorphae</taxon>
        <taxon>Entelegynae</taxon>
        <taxon>Araneoidea</taxon>
        <taxon>Araneidae</taxon>
        <taxon>Araneus</taxon>
    </lineage>
</organism>
<evidence type="ECO:0000313" key="2">
    <source>
        <dbReference type="EMBL" id="GBN14203.1"/>
    </source>
</evidence>
<accession>A0A4Y2LJP7</accession>
<feature type="region of interest" description="Disordered" evidence="1">
    <location>
        <begin position="69"/>
        <end position="92"/>
    </location>
</feature>
<proteinExistence type="predicted"/>
<dbReference type="EMBL" id="BGPR01005875">
    <property type="protein sequence ID" value="GBN14203.1"/>
    <property type="molecule type" value="Genomic_DNA"/>
</dbReference>